<dbReference type="GeneID" id="91096696"/>
<sequence>MSSNISTTNDGSNHDTTWAFLRPDHFTHNNISRNSAQSSRLTSQIHTPYETSACSSARSSCTNLSILDEGYEQYGNILQEQMLLNAVTSLLVNNNQHQAIQANQDQNASQHNESLFGSMIGDAQDDEAQVDNENQIEFFISIRAPANSRDERN</sequence>
<dbReference type="Proteomes" id="UP001355207">
    <property type="component" value="Chromosome 8"/>
</dbReference>
<accession>A0AAX4K2U7</accession>
<keyword evidence="2" id="KW-1185">Reference proteome</keyword>
<evidence type="ECO:0000313" key="2">
    <source>
        <dbReference type="Proteomes" id="UP001355207"/>
    </source>
</evidence>
<name>A0AAX4K2U7_9TREE</name>
<organism evidence="1 2">
    <name type="scientific">Kwoniella dendrophila CBS 6074</name>
    <dbReference type="NCBI Taxonomy" id="1295534"/>
    <lineage>
        <taxon>Eukaryota</taxon>
        <taxon>Fungi</taxon>
        <taxon>Dikarya</taxon>
        <taxon>Basidiomycota</taxon>
        <taxon>Agaricomycotina</taxon>
        <taxon>Tremellomycetes</taxon>
        <taxon>Tremellales</taxon>
        <taxon>Cryptococcaceae</taxon>
        <taxon>Kwoniella</taxon>
    </lineage>
</organism>
<reference evidence="1 2" key="1">
    <citation type="submission" date="2024-01" db="EMBL/GenBank/DDBJ databases">
        <title>Comparative genomics of Cryptococcus and Kwoniella reveals pathogenesis evolution and contrasting modes of karyotype evolution via chromosome fusion or intercentromeric recombination.</title>
        <authorList>
            <person name="Coelho M.A."/>
            <person name="David-Palma M."/>
            <person name="Shea T."/>
            <person name="Bowers K."/>
            <person name="McGinley-Smith S."/>
            <person name="Mohammad A.W."/>
            <person name="Gnirke A."/>
            <person name="Yurkov A.M."/>
            <person name="Nowrousian M."/>
            <person name="Sun S."/>
            <person name="Cuomo C.A."/>
            <person name="Heitman J."/>
        </authorList>
    </citation>
    <scope>NUCLEOTIDE SEQUENCE [LARGE SCALE GENOMIC DNA]</scope>
    <source>
        <strain evidence="1 2">CBS 6074</strain>
    </source>
</reference>
<proteinExistence type="predicted"/>
<dbReference type="RefSeq" id="XP_066077848.1">
    <property type="nucleotide sequence ID" value="XM_066221751.1"/>
</dbReference>
<dbReference type="EMBL" id="CP144105">
    <property type="protein sequence ID" value="WWC91085.1"/>
    <property type="molecule type" value="Genomic_DNA"/>
</dbReference>
<gene>
    <name evidence="1" type="ORF">L201_006026</name>
</gene>
<dbReference type="AlphaFoldDB" id="A0AAX4K2U7"/>
<protein>
    <submittedName>
        <fullName evidence="1">Uncharacterized protein</fullName>
    </submittedName>
</protein>
<evidence type="ECO:0000313" key="1">
    <source>
        <dbReference type="EMBL" id="WWC91085.1"/>
    </source>
</evidence>